<reference evidence="1" key="1">
    <citation type="submission" date="2014-12" db="EMBL/GenBank/DDBJ databases">
        <title>Insight into the proteome of Arion vulgaris.</title>
        <authorList>
            <person name="Aradska J."/>
            <person name="Bulat T."/>
            <person name="Smidak R."/>
            <person name="Sarate P."/>
            <person name="Gangsoo J."/>
            <person name="Sialana F."/>
            <person name="Bilban M."/>
            <person name="Lubec G."/>
        </authorList>
    </citation>
    <scope>NUCLEOTIDE SEQUENCE</scope>
    <source>
        <tissue evidence="1">Skin</tissue>
    </source>
</reference>
<feature type="non-terminal residue" evidence="1">
    <location>
        <position position="70"/>
    </location>
</feature>
<sequence>IYRVYQNNPYKFTTSAESIGSCIMDDYKYCIVEQNGEKNTFQYFAYGSNMLKERIHLNNPTAKLRDIGKL</sequence>
<evidence type="ECO:0008006" key="2">
    <source>
        <dbReference type="Google" id="ProtNLM"/>
    </source>
</evidence>
<dbReference type="EMBL" id="HACG01053420">
    <property type="protein sequence ID" value="CEL00291.1"/>
    <property type="molecule type" value="Transcribed_RNA"/>
</dbReference>
<proteinExistence type="predicted"/>
<name>A0A0B7C6T0_9EUPU</name>
<gene>
    <name evidence="1" type="primary">ORF223338</name>
</gene>
<evidence type="ECO:0000313" key="1">
    <source>
        <dbReference type="EMBL" id="CEL00291.1"/>
    </source>
</evidence>
<dbReference type="AlphaFoldDB" id="A0A0B7C6T0"/>
<feature type="non-terminal residue" evidence="1">
    <location>
        <position position="1"/>
    </location>
</feature>
<organism evidence="1">
    <name type="scientific">Arion vulgaris</name>
    <dbReference type="NCBI Taxonomy" id="1028688"/>
    <lineage>
        <taxon>Eukaryota</taxon>
        <taxon>Metazoa</taxon>
        <taxon>Spiralia</taxon>
        <taxon>Lophotrochozoa</taxon>
        <taxon>Mollusca</taxon>
        <taxon>Gastropoda</taxon>
        <taxon>Heterobranchia</taxon>
        <taxon>Euthyneura</taxon>
        <taxon>Panpulmonata</taxon>
        <taxon>Eupulmonata</taxon>
        <taxon>Stylommatophora</taxon>
        <taxon>Helicina</taxon>
        <taxon>Arionoidea</taxon>
        <taxon>Arionidae</taxon>
        <taxon>Arion</taxon>
    </lineage>
</organism>
<dbReference type="Gene3D" id="3.10.490.10">
    <property type="entry name" value="Gamma-glutamyl cyclotransferase-like"/>
    <property type="match status" value="1"/>
</dbReference>
<protein>
    <recommendedName>
        <fullName evidence="2">Gamma-glutamylcyclotransferase</fullName>
    </recommendedName>
</protein>
<accession>A0A0B7C6T0</accession>